<proteinExistence type="predicted"/>
<dbReference type="Proteomes" id="UP000233256">
    <property type="component" value="Unassembled WGS sequence"/>
</dbReference>
<name>A0A2N1PJX3_9BACT</name>
<reference evidence="1 2" key="1">
    <citation type="journal article" date="2017" name="ISME J.">
        <title>Potential for microbial H2 and metal transformations associated with novel bacteria and archaea in deep terrestrial subsurface sediments.</title>
        <authorList>
            <person name="Hernsdorf A.W."/>
            <person name="Amano Y."/>
            <person name="Miyakawa K."/>
            <person name="Ise K."/>
            <person name="Suzuki Y."/>
            <person name="Anantharaman K."/>
            <person name="Probst A."/>
            <person name="Burstein D."/>
            <person name="Thomas B.C."/>
            <person name="Banfield J.F."/>
        </authorList>
    </citation>
    <scope>NUCLEOTIDE SEQUENCE [LARGE SCALE GENOMIC DNA]</scope>
    <source>
        <strain evidence="1">HGW-Wallbacteria-1</strain>
    </source>
</reference>
<organism evidence="1 2">
    <name type="scientific">Candidatus Wallbacteria bacterium HGW-Wallbacteria-1</name>
    <dbReference type="NCBI Taxonomy" id="2013854"/>
    <lineage>
        <taxon>Bacteria</taxon>
        <taxon>Candidatus Walliibacteriota</taxon>
    </lineage>
</organism>
<evidence type="ECO:0000313" key="2">
    <source>
        <dbReference type="Proteomes" id="UP000233256"/>
    </source>
</evidence>
<gene>
    <name evidence="1" type="ORF">CVV64_17975</name>
</gene>
<protein>
    <submittedName>
        <fullName evidence="1">Uncharacterized protein</fullName>
    </submittedName>
</protein>
<sequence>MPRDILVLIVLVTAVLPLCLTILAPSILEGAAGPFDYVHSTCTPNGTKPGSFDEMAFYSTGKTLDVLAGDLIRIRKPLMDETIQEPGAKFERVLSYDKGVIVLSEDPVKHNTQVILCSPGQGRARFGVRVYGYSTGRTSVRWRGGSMFRGGSFAAGK</sequence>
<dbReference type="AlphaFoldDB" id="A0A2N1PJX3"/>
<dbReference type="EMBL" id="PGXC01000039">
    <property type="protein sequence ID" value="PKK88629.1"/>
    <property type="molecule type" value="Genomic_DNA"/>
</dbReference>
<evidence type="ECO:0000313" key="1">
    <source>
        <dbReference type="EMBL" id="PKK88629.1"/>
    </source>
</evidence>
<accession>A0A2N1PJX3</accession>
<comment type="caution">
    <text evidence="1">The sequence shown here is derived from an EMBL/GenBank/DDBJ whole genome shotgun (WGS) entry which is preliminary data.</text>
</comment>